<dbReference type="Pfam" id="PF09250">
    <property type="entry name" value="Prim-Pol"/>
    <property type="match status" value="1"/>
</dbReference>
<name>A0AAJ5VTL8_9HYPH</name>
<dbReference type="Pfam" id="PF19263">
    <property type="entry name" value="DUF5906"/>
    <property type="match status" value="1"/>
</dbReference>
<dbReference type="GO" id="GO:0016817">
    <property type="term" value="F:hydrolase activity, acting on acid anhydrides"/>
    <property type="evidence" value="ECO:0007669"/>
    <property type="project" value="InterPro"/>
</dbReference>
<proteinExistence type="predicted"/>
<dbReference type="InterPro" id="IPR015330">
    <property type="entry name" value="DNA_primase/pol_bifunc_N"/>
</dbReference>
<accession>A0AAJ5VTL8</accession>
<dbReference type="SMART" id="SM00943">
    <property type="entry name" value="Prim-Pol"/>
    <property type="match status" value="1"/>
</dbReference>
<dbReference type="EMBL" id="CP119312">
    <property type="protein sequence ID" value="WEK03258.1"/>
    <property type="molecule type" value="Genomic_DNA"/>
</dbReference>
<dbReference type="AlphaFoldDB" id="A0AAJ5VTL8"/>
<dbReference type="InterPro" id="IPR014819">
    <property type="entry name" value="PriCT_2"/>
</dbReference>
<protein>
    <submittedName>
        <fullName evidence="2">DUF5906 domain-containing protein</fullName>
    </submittedName>
</protein>
<evidence type="ECO:0000313" key="2">
    <source>
        <dbReference type="EMBL" id="WEK03258.1"/>
    </source>
</evidence>
<dbReference type="Proteomes" id="UP001217476">
    <property type="component" value="Chromosome"/>
</dbReference>
<sequence length="819" mass="93790">MENKTEIKTERTLKDSQLYVDRYCAIGFALHWLHTKSKRPIGNDWSEKPVLSAERLKATYREGNNLGVRTGEWSVINGAFLHIVDVDIRRDELKGEAFAKLAEVFPELDVATAPQVISGSGGESRHFYVLSDKAFSSHKFAHSEGFQMVWDDVRQRDVKKWDWELHLLGTGSQAVIPPSIHPDTGLPYRWEREFDFEKTTVFPAAVLQRVTGYEEPVEVDPARLKPMGLDIETVHDVLADLPLEDWFEDRAGWVNVGMAIHHELGGGLEAFNLWCEYSRRSSKFNLEDSERVWRSFKNKSNRPFRMASLVAVARDERLQRNLDDLDDEFDDLGPIGGKVEDQFEDLLGNGPAKPTKESRSQAKLKKEQLETALGKEAPGWVRRLNKKHAVARVSGKTVIMDFTYDDRVAYGTATDLHTFYENDRRPRDEGVMVPVSKVWLQHAQRRTYPNGIVFLPNQDVDGAYNHWQGFSVEPDGTKSCKLFLKHLKEVFCSNNEGHYRYMLGWLAHMIQKPEDKPGVAVVAKGKKRIGKDTVFEYVGELFRQHYITIANKDQLVGKFNQHQEKCLLLHVQEGFWAGDKRDEGPLKYLITSREVMIEPKGVNAFSVKSVLRLFISSNERWVVPATEDEGRFFVLNVSDQHRNDHPYFEALRAEMANGGPAALLDYLMNYDISNFQVRAVPDTEALAEQKLEGLKNVERWWFETLQSGSIDGVGNRWESGVTRIPKQDFRDSYAGWMRGRRYEGDNLGEVEFTKRLKVLLPALQTMRSRALGEHRPYLFVIPDLRACRASFDETFGLKVGWGEDLDKIEDEAEDDLAVA</sequence>
<evidence type="ECO:0000259" key="1">
    <source>
        <dbReference type="SMART" id="SM00943"/>
    </source>
</evidence>
<dbReference type="InterPro" id="IPR045455">
    <property type="entry name" value="NrS-1_pol-like_helicase"/>
</dbReference>
<feature type="domain" description="DNA primase/polymerase bifunctional N-terminal" evidence="1">
    <location>
        <begin position="20"/>
        <end position="206"/>
    </location>
</feature>
<dbReference type="Pfam" id="PF08707">
    <property type="entry name" value="PriCT_2"/>
    <property type="match status" value="1"/>
</dbReference>
<gene>
    <name evidence="2" type="ORF">P0Y65_13760</name>
</gene>
<organism evidence="2 3">
    <name type="scientific">Candidatus Devosia phytovorans</name>
    <dbReference type="NCBI Taxonomy" id="3121372"/>
    <lineage>
        <taxon>Bacteria</taxon>
        <taxon>Pseudomonadati</taxon>
        <taxon>Pseudomonadota</taxon>
        <taxon>Alphaproteobacteria</taxon>
        <taxon>Hyphomicrobiales</taxon>
        <taxon>Devosiaceae</taxon>
        <taxon>Devosia</taxon>
    </lineage>
</organism>
<reference evidence="2" key="1">
    <citation type="submission" date="2023-03" db="EMBL/GenBank/DDBJ databases">
        <title>Andean soil-derived lignocellulolytic bacterial consortium as a source of novel taxa and putative plastic-active enzymes.</title>
        <authorList>
            <person name="Diaz-Garcia L."/>
            <person name="Chuvochina M."/>
            <person name="Feuerriegel G."/>
            <person name="Bunk B."/>
            <person name="Sproer C."/>
            <person name="Streit W.R."/>
            <person name="Rodriguez L.M."/>
            <person name="Overmann J."/>
            <person name="Jimenez D.J."/>
        </authorList>
    </citation>
    <scope>NUCLEOTIDE SEQUENCE</scope>
    <source>
        <strain evidence="2">MAG 4196</strain>
    </source>
</reference>
<evidence type="ECO:0000313" key="3">
    <source>
        <dbReference type="Proteomes" id="UP001217476"/>
    </source>
</evidence>